<dbReference type="GO" id="GO:0006412">
    <property type="term" value="P:translation"/>
    <property type="evidence" value="ECO:0007669"/>
    <property type="project" value="UniProtKB-UniRule"/>
</dbReference>
<dbReference type="KEGG" id="tim:GMBLW1_42820"/>
<keyword evidence="10" id="KW-1185">Reference proteome</keyword>
<organism evidence="9">
    <name type="scientific">Tuwongella immobilis</name>
    <dbReference type="NCBI Taxonomy" id="692036"/>
    <lineage>
        <taxon>Bacteria</taxon>
        <taxon>Pseudomonadati</taxon>
        <taxon>Planctomycetota</taxon>
        <taxon>Planctomycetia</taxon>
        <taxon>Gemmatales</taxon>
        <taxon>Gemmataceae</taxon>
        <taxon>Tuwongella</taxon>
    </lineage>
</organism>
<dbReference type="CDD" id="cd00495">
    <property type="entry name" value="Ribosomal_L25_TL5_CTC"/>
    <property type="match status" value="1"/>
</dbReference>
<dbReference type="Gene3D" id="2.170.120.20">
    <property type="entry name" value="Ribosomal protein L25, beta domain"/>
    <property type="match status" value="1"/>
</dbReference>
<dbReference type="EMBL" id="LR593887">
    <property type="protein sequence ID" value="VTS07181.1"/>
    <property type="molecule type" value="Genomic_DNA"/>
</dbReference>
<evidence type="ECO:0000256" key="6">
    <source>
        <dbReference type="SAM" id="MobiDB-lite"/>
    </source>
</evidence>
<dbReference type="GO" id="GO:0008097">
    <property type="term" value="F:5S rRNA binding"/>
    <property type="evidence" value="ECO:0007669"/>
    <property type="project" value="InterPro"/>
</dbReference>
<keyword evidence="3 5" id="KW-0689">Ribosomal protein</keyword>
<dbReference type="EMBL" id="LR586016">
    <property type="protein sequence ID" value="VIP04911.1"/>
    <property type="molecule type" value="Genomic_DNA"/>
</dbReference>
<dbReference type="InterPro" id="IPR001021">
    <property type="entry name" value="Ribosomal_bL25_long"/>
</dbReference>
<dbReference type="GO" id="GO:0003735">
    <property type="term" value="F:structural constituent of ribosome"/>
    <property type="evidence" value="ECO:0007669"/>
    <property type="project" value="InterPro"/>
</dbReference>
<dbReference type="Gene3D" id="2.40.240.10">
    <property type="entry name" value="Ribosomal Protein L25, Chain P"/>
    <property type="match status" value="1"/>
</dbReference>
<evidence type="ECO:0000256" key="3">
    <source>
        <dbReference type="ARBA" id="ARBA00022980"/>
    </source>
</evidence>
<dbReference type="Pfam" id="PF01386">
    <property type="entry name" value="Ribosomal_L25p"/>
    <property type="match status" value="1"/>
</dbReference>
<dbReference type="GO" id="GO:0022625">
    <property type="term" value="C:cytosolic large ribosomal subunit"/>
    <property type="evidence" value="ECO:0007669"/>
    <property type="project" value="TreeGrafter"/>
</dbReference>
<feature type="domain" description="Large ribosomal subunit protein bL25 L25" evidence="7">
    <location>
        <begin position="7"/>
        <end position="91"/>
    </location>
</feature>
<protein>
    <recommendedName>
        <fullName evidence="5">Large ribosomal subunit protein bL25</fullName>
    </recommendedName>
    <alternativeName>
        <fullName evidence="5">General stress protein CTC</fullName>
    </alternativeName>
</protein>
<keyword evidence="2 5" id="KW-0694">RNA-binding</keyword>
<feature type="region of interest" description="Disordered" evidence="6">
    <location>
        <begin position="1"/>
        <end position="23"/>
    </location>
</feature>
<evidence type="ECO:0000313" key="9">
    <source>
        <dbReference type="EMBL" id="VIP04911.1"/>
    </source>
</evidence>
<feature type="domain" description="Large ribosomal subunit protein bL25 beta" evidence="8">
    <location>
        <begin position="100"/>
        <end position="182"/>
    </location>
</feature>
<reference evidence="9" key="1">
    <citation type="submission" date="2019-04" db="EMBL/GenBank/DDBJ databases">
        <authorList>
            <consortium name="Science for Life Laboratories"/>
        </authorList>
    </citation>
    <scope>NUCLEOTIDE SEQUENCE</scope>
    <source>
        <strain evidence="9">MBLW1</strain>
    </source>
</reference>
<dbReference type="RefSeq" id="WP_162659930.1">
    <property type="nucleotide sequence ID" value="NZ_LR593887.1"/>
</dbReference>
<dbReference type="InterPro" id="IPR037121">
    <property type="entry name" value="Ribosomal_bL25_C"/>
</dbReference>
<comment type="function">
    <text evidence="5">This is one of the proteins that binds to the 5S RNA in the ribosome where it forms part of the central protuberance.</text>
</comment>
<dbReference type="SUPFAM" id="SSF50715">
    <property type="entry name" value="Ribosomal protein L25-like"/>
    <property type="match status" value="1"/>
</dbReference>
<dbReference type="InterPro" id="IPR020930">
    <property type="entry name" value="Ribosomal_uL5_bac-type"/>
</dbReference>
<accession>A0A6C2YU41</accession>
<dbReference type="InParanoid" id="A0A6C2YU41"/>
<evidence type="ECO:0000256" key="4">
    <source>
        <dbReference type="ARBA" id="ARBA00023274"/>
    </source>
</evidence>
<sequence length="211" mass="22975">MAESVILKAEPRSGSGTRNSRHLRKQGKIPAVLYGHKEATQSLVISAEDFETVMKQHARVLDVQLPEKTEKVLIRELQWDYLGKEIVHIDFYRVSADERIEVKVVVELKGMAPGALSGAGVLDQPLHELHVECPALSVPDSIRVDISKLQLGQAIHVKELTIPAGVKVLEDADAVVVQVVAAKDELAAAETGTGAEPEVIVKEKKKADADE</sequence>
<evidence type="ECO:0000313" key="10">
    <source>
        <dbReference type="Proteomes" id="UP000464378"/>
    </source>
</evidence>
<dbReference type="InterPro" id="IPR029751">
    <property type="entry name" value="Ribosomal_L25_dom"/>
</dbReference>
<comment type="subunit">
    <text evidence="5">Part of the 50S ribosomal subunit; part of the 5S rRNA/L5/L18/L25 subcomplex. Contacts the 5S rRNA. Binds to the 5S rRNA independently of L5 and L18.</text>
</comment>
<proteinExistence type="inferred from homology"/>
<dbReference type="InterPro" id="IPR020056">
    <property type="entry name" value="Rbsml_bL25/Gln-tRNA_synth_N"/>
</dbReference>
<evidence type="ECO:0000256" key="5">
    <source>
        <dbReference type="HAMAP-Rule" id="MF_01334"/>
    </source>
</evidence>
<evidence type="ECO:0000259" key="7">
    <source>
        <dbReference type="Pfam" id="PF01386"/>
    </source>
</evidence>
<dbReference type="NCBIfam" id="TIGR00731">
    <property type="entry name" value="bL25_bact_ctc"/>
    <property type="match status" value="1"/>
</dbReference>
<evidence type="ECO:0000256" key="2">
    <source>
        <dbReference type="ARBA" id="ARBA00022884"/>
    </source>
</evidence>
<dbReference type="Proteomes" id="UP000464378">
    <property type="component" value="Chromosome"/>
</dbReference>
<dbReference type="PANTHER" id="PTHR33284">
    <property type="entry name" value="RIBOSOMAL PROTEIN L25/GLN-TRNA SYNTHETASE, ANTI-CODON-BINDING DOMAIN-CONTAINING PROTEIN"/>
    <property type="match status" value="1"/>
</dbReference>
<dbReference type="InterPro" id="IPR011035">
    <property type="entry name" value="Ribosomal_bL25/Gln-tRNA_synth"/>
</dbReference>
<evidence type="ECO:0000259" key="8">
    <source>
        <dbReference type="Pfam" id="PF14693"/>
    </source>
</evidence>
<keyword evidence="4 5" id="KW-0687">Ribonucleoprotein</keyword>
<name>A0A6C2YU41_9BACT</name>
<comment type="similarity">
    <text evidence="5">Belongs to the bacterial ribosomal protein bL25 family. CTC subfamily.</text>
</comment>
<dbReference type="Pfam" id="PF14693">
    <property type="entry name" value="Ribosomal_TL5_C"/>
    <property type="match status" value="1"/>
</dbReference>
<evidence type="ECO:0000256" key="1">
    <source>
        <dbReference type="ARBA" id="ARBA00022730"/>
    </source>
</evidence>
<dbReference type="PANTHER" id="PTHR33284:SF1">
    <property type="entry name" value="RIBOSOMAL PROTEIN L25_GLN-TRNA SYNTHETASE, ANTI-CODON-BINDING DOMAIN-CONTAINING PROTEIN"/>
    <property type="match status" value="1"/>
</dbReference>
<gene>
    <name evidence="5" type="primary">rplY</name>
    <name evidence="5" type="synonym">ctc</name>
    <name evidence="9" type="ORF">GMBLW1_42820</name>
</gene>
<dbReference type="InterPro" id="IPR020057">
    <property type="entry name" value="Ribosomal_bL25_b-dom"/>
</dbReference>
<dbReference type="HAMAP" id="MF_01334">
    <property type="entry name" value="Ribosomal_bL25_CTC"/>
    <property type="match status" value="1"/>
</dbReference>
<dbReference type="AlphaFoldDB" id="A0A6C2YU41"/>
<keyword evidence="1 5" id="KW-0699">rRNA-binding</keyword>